<organism evidence="1 2">
    <name type="scientific">Nocardioides zeae</name>
    <dbReference type="NCBI Taxonomy" id="1457234"/>
    <lineage>
        <taxon>Bacteria</taxon>
        <taxon>Bacillati</taxon>
        <taxon>Actinomycetota</taxon>
        <taxon>Actinomycetes</taxon>
        <taxon>Propionibacteriales</taxon>
        <taxon>Nocardioidaceae</taxon>
        <taxon>Nocardioides</taxon>
    </lineage>
</organism>
<accession>A0ACC6IDN1</accession>
<keyword evidence="2" id="KW-1185">Reference proteome</keyword>
<name>A0ACC6IDN1_9ACTN</name>
<dbReference type="Proteomes" id="UP001261666">
    <property type="component" value="Unassembled WGS sequence"/>
</dbReference>
<evidence type="ECO:0000313" key="1">
    <source>
        <dbReference type="EMBL" id="MDR6208880.1"/>
    </source>
</evidence>
<dbReference type="EMBL" id="JAVIZJ010000002">
    <property type="protein sequence ID" value="MDR6208880.1"/>
    <property type="molecule type" value="Genomic_DNA"/>
</dbReference>
<protein>
    <submittedName>
        <fullName evidence="1">Amino acid transporter</fullName>
    </submittedName>
</protein>
<gene>
    <name evidence="1" type="ORF">QE364_000572</name>
</gene>
<sequence>MSASTTGTTDAAGGSLRRGTIGAVGLTFMVVAAAAPLTALASNLSLSLAFGVGAGTVGLLLVVAIVLSVFAAAYVALSRHVTNAGAYYAFIGFGLGRGAGAGAAFVATLAYNLAAAGMIAATGYFADVTALAYLGVDLPWWSYGAVALLATAYLGRRGVEVAQVFTTGVSLLQFAVIVLLGLAVLAQRPEGWSLDVFTPGAMFEGNVAMTLVFCILSFVGFEATAIYGEEARAARRSIKVATFASIVLLVGVFVLSTWSIVAAFPDVRSEAAADPGSLVFRTADAYLGGWSGSLMSTMVTISFFASGIAFHNMAARYHYSLGRSGLLPRPCAAVHPRFGTPHLASAVQVVVSVVVLAPFVLLGADPILNLFPAVSGVTSISLTTLMVGCCASIVVAALRGRLPESRWVTVGAPVLSGAGMVLICAIVLGNYDEVTGSTSAVIAAMPLLPLAAFGYGVVAYAVRTRSGQDVEIDAS</sequence>
<evidence type="ECO:0000313" key="2">
    <source>
        <dbReference type="Proteomes" id="UP001261666"/>
    </source>
</evidence>
<reference evidence="1" key="1">
    <citation type="submission" date="2023-08" db="EMBL/GenBank/DDBJ databases">
        <title>Functional and genomic diversity of the sorghum phyllosphere microbiome.</title>
        <authorList>
            <person name="Shade A."/>
        </authorList>
    </citation>
    <scope>NUCLEOTIDE SEQUENCE</scope>
    <source>
        <strain evidence="1">SORGH_AS_0885</strain>
    </source>
</reference>
<proteinExistence type="predicted"/>
<comment type="caution">
    <text evidence="1">The sequence shown here is derived from an EMBL/GenBank/DDBJ whole genome shotgun (WGS) entry which is preliminary data.</text>
</comment>